<keyword evidence="3" id="KW-0548">Nucleotidyltransferase</keyword>
<dbReference type="PANTHER" id="PTHR33116">
    <property type="entry name" value="REVERSE TRANSCRIPTASE ZINC-BINDING DOMAIN-CONTAINING PROTEIN-RELATED-RELATED"/>
    <property type="match status" value="1"/>
</dbReference>
<evidence type="ECO:0000256" key="1">
    <source>
        <dbReference type="PROSITE-ProRule" id="PRU00176"/>
    </source>
</evidence>
<sequence length="1263" mass="142905">MAKSNSNHNEWTWVYGKNKKQQSKPIDNPFVKDVERIATSFYVTNFPISLDAKNLWKEFQPFGRIVDAFIANKRSKQGKRFGFVRFLGVHNEEVFAKSLSNIWIGSYHVFVSVAKFQRNPKSTSIPIRKTYSENLQMPRTTHDRPIFSTNSTANFPPKKSYASVAHGDMSSKDIRQTFVDNVKSIQLGENDLIKVDDTTSVVLVKVKEIDTIRFVDVKIHYVGGLWVWIQFTSSKSCEAFKSNESLKILWTSIKVPSPSFVVDERMIWIEISGLPLCAWGSSAYKKVANLFGRFNFFDDDAENSMSTGRACIATKLQSIIFEKVLEEEFVSKTSTHVHHSEGIIPPGIKLDSTGNDEITPQAAKVGDSLPLDPITKEHIVSQDNKLAEEDTSELSKPPGFENFFNENKDCSRTSNTSRSGKCSTSFGNYKRKELKGFSFIDEMNRMIEVGGALGYDVKGCKKSLRRMINGIGKIILFGDLNEVRSESERFGSIFSSGDAAIFNDFIHATGLIDLPMGGRNFTWMNKVGSKMSKLDRFLISDGVIQDIPNLQAIALDRMWSNHNPILLHSKKCDFGPIPFKIFHSWFDRVDFEDVVKDKWAAITDDDSGSSKPLHTKLKDLKYHLKVWYSHTKEVELSRKNSILVELRDLEIKMDDGHASDEDKSTRINRLQDLNALEKLESMDLVQKVRVKWEVEGDENSKFFHGLINSRRKSQMIQGIMHEGVWLSDPRDIKEAFLNFFKDKFSCHDSQISFPSLIHAHRLSTTDRDFLDAMVSMDEIKTTVWDCGSQKAPGPDVGVSNNEIESTAACTGCEAGSFPFSYLGLPIGSNMRRIANWQILTDRFKARMSGWKANLLSIGGRLTLIKSVLGSLGIYYLSIFKVPEMVVKSLESLRATFFWGGHEDIKKFAWVKWSNILASLDKGGLGVGSLKAFNMSLLLKWRWRLFQNPNALWVQVVKAIHGNEAGIDLRGCQTNGVWSSIVGTINHLHSSGIIPLNSIRFKVGDGSSIRFWKDTWLGDDPLYIRYNRLFHLDNNKDCSICQRIVNGSWSWDWSTPITTGRTKTEFDKLILDIAGLESDEIIESDSCIWSLSNDNTFSVNKVRKHIDEHTLPSLSSSTRWYKIIPKKVNIFMWRMFLDRLPNRLNLSSRGLELDSISCMNIPKNSIRNLVVSNLTTNSLNLSDVGGCFWGVSDKGNQVATRGYLKGRRGLFPLEVLGSRLANGVFLLVEAEKKRSGFIPQKAKVRGTHTGRLEVTARLEQLTTN</sequence>
<dbReference type="EMBL" id="PKPP01001783">
    <property type="protein sequence ID" value="PWA79955.1"/>
    <property type="molecule type" value="Genomic_DNA"/>
</dbReference>
<keyword evidence="4" id="KW-1185">Reference proteome</keyword>
<dbReference type="SUPFAM" id="SSF54928">
    <property type="entry name" value="RNA-binding domain, RBD"/>
    <property type="match status" value="1"/>
</dbReference>
<dbReference type="Gene3D" id="3.30.70.330">
    <property type="match status" value="1"/>
</dbReference>
<dbReference type="InterPro" id="IPR012677">
    <property type="entry name" value="Nucleotide-bd_a/b_plait_sf"/>
</dbReference>
<proteinExistence type="predicted"/>
<dbReference type="SUPFAM" id="SSF56219">
    <property type="entry name" value="DNase I-like"/>
    <property type="match status" value="1"/>
</dbReference>
<dbReference type="Pfam" id="PF00076">
    <property type="entry name" value="RRM_1"/>
    <property type="match status" value="1"/>
</dbReference>
<dbReference type="Gene3D" id="3.60.10.10">
    <property type="entry name" value="Endonuclease/exonuclease/phosphatase"/>
    <property type="match status" value="1"/>
</dbReference>
<keyword evidence="3" id="KW-0695">RNA-directed DNA polymerase</keyword>
<dbReference type="PANTHER" id="PTHR33116:SF79">
    <property type="entry name" value="REVERSE TRANSCRIPTASE DOMAIN, ZINC FINGER, CCHC-TYPE-RELATED"/>
    <property type="match status" value="1"/>
</dbReference>
<dbReference type="GO" id="GO:0003723">
    <property type="term" value="F:RNA binding"/>
    <property type="evidence" value="ECO:0007669"/>
    <property type="project" value="UniProtKB-UniRule"/>
</dbReference>
<dbReference type="SMART" id="SM00360">
    <property type="entry name" value="RRM"/>
    <property type="match status" value="1"/>
</dbReference>
<protein>
    <submittedName>
        <fullName evidence="3">RNA-directed DNA polymerase, eukaryota, Reverse transcriptase zinc-binding domain protein</fullName>
    </submittedName>
</protein>
<feature type="domain" description="RRM" evidence="2">
    <location>
        <begin position="39"/>
        <end position="116"/>
    </location>
</feature>
<comment type="caution">
    <text evidence="3">The sequence shown here is derived from an EMBL/GenBank/DDBJ whole genome shotgun (WGS) entry which is preliminary data.</text>
</comment>
<dbReference type="InterPro" id="IPR000504">
    <property type="entry name" value="RRM_dom"/>
</dbReference>
<dbReference type="InterPro" id="IPR035979">
    <property type="entry name" value="RBD_domain_sf"/>
</dbReference>
<dbReference type="InterPro" id="IPR036691">
    <property type="entry name" value="Endo/exonu/phosph_ase_sf"/>
</dbReference>
<name>A0A2U1P2G3_ARTAN</name>
<evidence type="ECO:0000313" key="3">
    <source>
        <dbReference type="EMBL" id="PWA79955.1"/>
    </source>
</evidence>
<reference evidence="3 4" key="1">
    <citation type="journal article" date="2018" name="Mol. Plant">
        <title>The genome of Artemisia annua provides insight into the evolution of Asteraceae family and artemisinin biosynthesis.</title>
        <authorList>
            <person name="Shen Q."/>
            <person name="Zhang L."/>
            <person name="Liao Z."/>
            <person name="Wang S."/>
            <person name="Yan T."/>
            <person name="Shi P."/>
            <person name="Liu M."/>
            <person name="Fu X."/>
            <person name="Pan Q."/>
            <person name="Wang Y."/>
            <person name="Lv Z."/>
            <person name="Lu X."/>
            <person name="Zhang F."/>
            <person name="Jiang W."/>
            <person name="Ma Y."/>
            <person name="Chen M."/>
            <person name="Hao X."/>
            <person name="Li L."/>
            <person name="Tang Y."/>
            <person name="Lv G."/>
            <person name="Zhou Y."/>
            <person name="Sun X."/>
            <person name="Brodelius P.E."/>
            <person name="Rose J.K.C."/>
            <person name="Tang K."/>
        </authorList>
    </citation>
    <scope>NUCLEOTIDE SEQUENCE [LARGE SCALE GENOMIC DNA]</scope>
    <source>
        <strain evidence="4">cv. Huhao1</strain>
        <tissue evidence="3">Leaf</tissue>
    </source>
</reference>
<dbReference type="PROSITE" id="PS50102">
    <property type="entry name" value="RRM"/>
    <property type="match status" value="1"/>
</dbReference>
<organism evidence="3 4">
    <name type="scientific">Artemisia annua</name>
    <name type="common">Sweet wormwood</name>
    <dbReference type="NCBI Taxonomy" id="35608"/>
    <lineage>
        <taxon>Eukaryota</taxon>
        <taxon>Viridiplantae</taxon>
        <taxon>Streptophyta</taxon>
        <taxon>Embryophyta</taxon>
        <taxon>Tracheophyta</taxon>
        <taxon>Spermatophyta</taxon>
        <taxon>Magnoliopsida</taxon>
        <taxon>eudicotyledons</taxon>
        <taxon>Gunneridae</taxon>
        <taxon>Pentapetalae</taxon>
        <taxon>asterids</taxon>
        <taxon>campanulids</taxon>
        <taxon>Asterales</taxon>
        <taxon>Asteraceae</taxon>
        <taxon>Asteroideae</taxon>
        <taxon>Anthemideae</taxon>
        <taxon>Artemisiinae</taxon>
        <taxon>Artemisia</taxon>
    </lineage>
</organism>
<keyword evidence="3" id="KW-0808">Transferase</keyword>
<dbReference type="OrthoDB" id="691957at2759"/>
<dbReference type="CDD" id="cd00590">
    <property type="entry name" value="RRM_SF"/>
    <property type="match status" value="1"/>
</dbReference>
<gene>
    <name evidence="3" type="ORF">CTI12_AA086330</name>
</gene>
<evidence type="ECO:0000313" key="4">
    <source>
        <dbReference type="Proteomes" id="UP000245207"/>
    </source>
</evidence>
<accession>A0A2U1P2G3</accession>
<dbReference type="GO" id="GO:0003964">
    <property type="term" value="F:RNA-directed DNA polymerase activity"/>
    <property type="evidence" value="ECO:0007669"/>
    <property type="project" value="UniProtKB-KW"/>
</dbReference>
<dbReference type="AlphaFoldDB" id="A0A2U1P2G3"/>
<dbReference type="Proteomes" id="UP000245207">
    <property type="component" value="Unassembled WGS sequence"/>
</dbReference>
<evidence type="ECO:0000259" key="2">
    <source>
        <dbReference type="PROSITE" id="PS50102"/>
    </source>
</evidence>
<keyword evidence="1" id="KW-0694">RNA-binding</keyword>